<dbReference type="PANTHER" id="PTHR31126">
    <property type="entry name" value="TYROSINE-PROTEIN PHOSPHATASE"/>
    <property type="match status" value="1"/>
</dbReference>
<dbReference type="AlphaFoldDB" id="A0A9P7V7G6"/>
<sequence>MNLSIPEPLTPPLHFSTVQDNLYRGAYPRDVNVPFLRTLQLRTIVSLTPEPISPESDPILYEFCESYNVQLVHFEVGLGGKGKKRAVPIGYQDVLQILDYIIHAKYAPLYLHCVNGGQITSLVVACLRKLQFWSSITIFNEFIDFTTNITVNDRSFVEGFSGDIHMDPQDKPSWLWAGFGHGVAASHPALRIIESSPKESSPESDDGIVAL</sequence>
<dbReference type="InterPro" id="IPR004861">
    <property type="entry name" value="Siw14-like"/>
</dbReference>
<dbReference type="RefSeq" id="XP_043048063.1">
    <property type="nucleotide sequence ID" value="XM_043192399.1"/>
</dbReference>
<dbReference type="Proteomes" id="UP000790833">
    <property type="component" value="Unassembled WGS sequence"/>
</dbReference>
<dbReference type="CDD" id="cd17663">
    <property type="entry name" value="PFA-DSP_Oca6"/>
    <property type="match status" value="1"/>
</dbReference>
<evidence type="ECO:0008006" key="3">
    <source>
        <dbReference type="Google" id="ProtNLM"/>
    </source>
</evidence>
<dbReference type="GO" id="GO:0016791">
    <property type="term" value="F:phosphatase activity"/>
    <property type="evidence" value="ECO:0007669"/>
    <property type="project" value="TreeGrafter"/>
</dbReference>
<dbReference type="Gene3D" id="3.90.190.10">
    <property type="entry name" value="Protein tyrosine phosphatase superfamily"/>
    <property type="match status" value="1"/>
</dbReference>
<evidence type="ECO:0000313" key="1">
    <source>
        <dbReference type="EMBL" id="KAG7192513.1"/>
    </source>
</evidence>
<dbReference type="PANTHER" id="PTHR31126:SF14">
    <property type="entry name" value="TYROSINE-PROTEIN PHOSPHATASE OCA6-RELATED"/>
    <property type="match status" value="1"/>
</dbReference>
<name>A0A9P7V7G6_9ASCO</name>
<dbReference type="SUPFAM" id="SSF52799">
    <property type="entry name" value="(Phosphotyrosine protein) phosphatases II"/>
    <property type="match status" value="1"/>
</dbReference>
<protein>
    <recommendedName>
        <fullName evidence="3">Protein-tyrosine-phosphatase</fullName>
    </recommendedName>
</protein>
<dbReference type="GeneID" id="66114982"/>
<organism evidence="1 2">
    <name type="scientific">Scheffersomyces spartinae</name>
    <dbReference type="NCBI Taxonomy" id="45513"/>
    <lineage>
        <taxon>Eukaryota</taxon>
        <taxon>Fungi</taxon>
        <taxon>Dikarya</taxon>
        <taxon>Ascomycota</taxon>
        <taxon>Saccharomycotina</taxon>
        <taxon>Pichiomycetes</taxon>
        <taxon>Debaryomycetaceae</taxon>
        <taxon>Scheffersomyces</taxon>
    </lineage>
</organism>
<dbReference type="Pfam" id="PF03162">
    <property type="entry name" value="Y_phosphatase2"/>
    <property type="match status" value="1"/>
</dbReference>
<dbReference type="InterPro" id="IPR029021">
    <property type="entry name" value="Prot-tyrosine_phosphatase-like"/>
</dbReference>
<reference evidence="1" key="1">
    <citation type="submission" date="2021-03" db="EMBL/GenBank/DDBJ databases">
        <authorList>
            <person name="Palmer J.M."/>
        </authorList>
    </citation>
    <scope>NUCLEOTIDE SEQUENCE</scope>
    <source>
        <strain evidence="1">ARV_011</strain>
    </source>
</reference>
<gene>
    <name evidence="1" type="ORF">KQ657_001608</name>
</gene>
<evidence type="ECO:0000313" key="2">
    <source>
        <dbReference type="Proteomes" id="UP000790833"/>
    </source>
</evidence>
<keyword evidence="2" id="KW-1185">Reference proteome</keyword>
<comment type="caution">
    <text evidence="1">The sequence shown here is derived from an EMBL/GenBank/DDBJ whole genome shotgun (WGS) entry which is preliminary data.</text>
</comment>
<dbReference type="EMBL" id="JAHMUF010000017">
    <property type="protein sequence ID" value="KAG7192513.1"/>
    <property type="molecule type" value="Genomic_DNA"/>
</dbReference>
<dbReference type="FunFam" id="3.90.190.10:FF:000084">
    <property type="entry name" value="Tyrosine phospatase-like protein"/>
    <property type="match status" value="1"/>
</dbReference>
<dbReference type="OrthoDB" id="6375174at2759"/>
<proteinExistence type="predicted"/>
<accession>A0A9P7V7G6</accession>